<evidence type="ECO:0000256" key="1">
    <source>
        <dbReference type="ARBA" id="ARBA00004141"/>
    </source>
</evidence>
<keyword evidence="8" id="KW-1185">Reference proteome</keyword>
<feature type="transmembrane region" description="Helical" evidence="5">
    <location>
        <begin position="300"/>
        <end position="321"/>
    </location>
</feature>
<sequence length="403" mass="43046">MIRLLHVAHHEYLLHVRRRGFLLATLGLPLLVLVGMALIVIVNLVRPETAIGYVDQSGLFSGAALTAPSDNDEQAIQLVRFADHEAANTALATGAIDSYVVIADDYAATGALVLYGAERLSPPGQRRLQVALNQGLLARADLAADVAMVALDPLAHLESRHVDGTPLDPSALGQRIIVAILGSLLFMVTIFSSASYLLQALVEEKENRTIEIITTSISPGQLIGGKVLGLGLLGLTIALVWLSGVALAWGIGAVFVDPLREVRLSLGGFVPILLFLIPGYLLFAGLMVAISAIVPTAQEAQQFAGLTTVVAILPLMLSVIFFTNPDGLIAVTLSLFPLSAPIGMLLRLVLGNVPGWQIGLSFSLLVVSAWLAVWMATRIFRVGMLRYGQRLRVREIVRAVRIG</sequence>
<gene>
    <name evidence="7" type="ORF">A9Q02_17455</name>
</gene>
<dbReference type="EMBL" id="LYXE01000122">
    <property type="protein sequence ID" value="PDV97835.1"/>
    <property type="molecule type" value="Genomic_DNA"/>
</dbReference>
<name>A0A2H3KIY7_9CHLR</name>
<evidence type="ECO:0000256" key="2">
    <source>
        <dbReference type="ARBA" id="ARBA00022692"/>
    </source>
</evidence>
<feature type="transmembrane region" description="Helical" evidence="5">
    <location>
        <begin position="268"/>
        <end position="294"/>
    </location>
</feature>
<evidence type="ECO:0000256" key="5">
    <source>
        <dbReference type="SAM" id="Phobius"/>
    </source>
</evidence>
<dbReference type="GO" id="GO:0140359">
    <property type="term" value="F:ABC-type transporter activity"/>
    <property type="evidence" value="ECO:0007669"/>
    <property type="project" value="InterPro"/>
</dbReference>
<keyword evidence="3 5" id="KW-1133">Transmembrane helix</keyword>
<keyword evidence="4 5" id="KW-0472">Membrane</keyword>
<evidence type="ECO:0000259" key="6">
    <source>
        <dbReference type="Pfam" id="PF12698"/>
    </source>
</evidence>
<comment type="subcellular location">
    <subcellularLocation>
        <location evidence="1">Membrane</location>
        <topology evidence="1">Multi-pass membrane protein</topology>
    </subcellularLocation>
</comment>
<evidence type="ECO:0000256" key="3">
    <source>
        <dbReference type="ARBA" id="ARBA00022989"/>
    </source>
</evidence>
<dbReference type="PANTHER" id="PTHR43471:SF3">
    <property type="entry name" value="ABC TRANSPORTER PERMEASE PROTEIN NATB"/>
    <property type="match status" value="1"/>
</dbReference>
<dbReference type="RefSeq" id="WP_097654103.1">
    <property type="nucleotide sequence ID" value="NZ_LYXE01000122.1"/>
</dbReference>
<dbReference type="Proteomes" id="UP000220922">
    <property type="component" value="Unassembled WGS sequence"/>
</dbReference>
<organism evidence="7 8">
    <name type="scientific">Candidatus Chloroploca asiatica</name>
    <dbReference type="NCBI Taxonomy" id="1506545"/>
    <lineage>
        <taxon>Bacteria</taxon>
        <taxon>Bacillati</taxon>
        <taxon>Chloroflexota</taxon>
        <taxon>Chloroflexia</taxon>
        <taxon>Chloroflexales</taxon>
        <taxon>Chloroflexineae</taxon>
        <taxon>Oscillochloridaceae</taxon>
        <taxon>Candidatus Chloroploca</taxon>
    </lineage>
</organism>
<dbReference type="AlphaFoldDB" id="A0A2H3KIY7"/>
<accession>A0A2H3KIY7</accession>
<feature type="domain" description="ABC-2 type transporter transmembrane" evidence="6">
    <location>
        <begin position="19"/>
        <end position="377"/>
    </location>
</feature>
<feature type="transmembrane region" description="Helical" evidence="5">
    <location>
        <begin position="356"/>
        <end position="376"/>
    </location>
</feature>
<dbReference type="Pfam" id="PF12698">
    <property type="entry name" value="ABC2_membrane_3"/>
    <property type="match status" value="1"/>
</dbReference>
<protein>
    <recommendedName>
        <fullName evidence="6">ABC-2 type transporter transmembrane domain-containing protein</fullName>
    </recommendedName>
</protein>
<feature type="transmembrane region" description="Helical" evidence="5">
    <location>
        <begin position="232"/>
        <end position="256"/>
    </location>
</feature>
<dbReference type="PANTHER" id="PTHR43471">
    <property type="entry name" value="ABC TRANSPORTER PERMEASE"/>
    <property type="match status" value="1"/>
</dbReference>
<feature type="transmembrane region" description="Helical" evidence="5">
    <location>
        <begin position="20"/>
        <end position="45"/>
    </location>
</feature>
<evidence type="ECO:0000313" key="7">
    <source>
        <dbReference type="EMBL" id="PDV97835.1"/>
    </source>
</evidence>
<proteinExistence type="predicted"/>
<dbReference type="InterPro" id="IPR013525">
    <property type="entry name" value="ABC2_TM"/>
</dbReference>
<feature type="transmembrane region" description="Helical" evidence="5">
    <location>
        <begin position="328"/>
        <end position="350"/>
    </location>
</feature>
<comment type="caution">
    <text evidence="7">The sequence shown here is derived from an EMBL/GenBank/DDBJ whole genome shotgun (WGS) entry which is preliminary data.</text>
</comment>
<evidence type="ECO:0000256" key="4">
    <source>
        <dbReference type="ARBA" id="ARBA00023136"/>
    </source>
</evidence>
<reference evidence="7 8" key="1">
    <citation type="submission" date="2016-05" db="EMBL/GenBank/DDBJ databases">
        <authorList>
            <person name="Lavstsen T."/>
            <person name="Jespersen J.S."/>
        </authorList>
    </citation>
    <scope>NUCLEOTIDE SEQUENCE [LARGE SCALE GENOMIC DNA]</scope>
    <source>
        <strain evidence="7 8">B7-9</strain>
    </source>
</reference>
<dbReference type="OrthoDB" id="142621at2"/>
<evidence type="ECO:0000313" key="8">
    <source>
        <dbReference type="Proteomes" id="UP000220922"/>
    </source>
</evidence>
<dbReference type="GO" id="GO:0016020">
    <property type="term" value="C:membrane"/>
    <property type="evidence" value="ECO:0007669"/>
    <property type="project" value="UniProtKB-SubCell"/>
</dbReference>
<feature type="transmembrane region" description="Helical" evidence="5">
    <location>
        <begin position="176"/>
        <end position="198"/>
    </location>
</feature>
<keyword evidence="2 5" id="KW-0812">Transmembrane</keyword>